<dbReference type="AlphaFoldDB" id="A0A812WDX8"/>
<evidence type="ECO:0000259" key="3">
    <source>
        <dbReference type="PROSITE" id="PS50102"/>
    </source>
</evidence>
<keyword evidence="5" id="KW-1185">Reference proteome</keyword>
<proteinExistence type="predicted"/>
<dbReference type="InterPro" id="IPR000504">
    <property type="entry name" value="RRM_dom"/>
</dbReference>
<protein>
    <submittedName>
        <fullName evidence="4">CP31B protein</fullName>
    </submittedName>
</protein>
<dbReference type="Gene3D" id="3.30.70.330">
    <property type="match status" value="1"/>
</dbReference>
<dbReference type="Pfam" id="PF00076">
    <property type="entry name" value="RRM_1"/>
    <property type="match status" value="1"/>
</dbReference>
<accession>A0A812WDX8</accession>
<organism evidence="4 5">
    <name type="scientific">Symbiodinium pilosum</name>
    <name type="common">Dinoflagellate</name>
    <dbReference type="NCBI Taxonomy" id="2952"/>
    <lineage>
        <taxon>Eukaryota</taxon>
        <taxon>Sar</taxon>
        <taxon>Alveolata</taxon>
        <taxon>Dinophyceae</taxon>
        <taxon>Suessiales</taxon>
        <taxon>Symbiodiniaceae</taxon>
        <taxon>Symbiodinium</taxon>
    </lineage>
</organism>
<dbReference type="OrthoDB" id="272703at2759"/>
<feature type="domain" description="RRM" evidence="3">
    <location>
        <begin position="63"/>
        <end position="141"/>
    </location>
</feature>
<feature type="non-terminal residue" evidence="4">
    <location>
        <position position="1"/>
    </location>
</feature>
<dbReference type="InterPro" id="IPR035979">
    <property type="entry name" value="RBD_domain_sf"/>
</dbReference>
<evidence type="ECO:0000256" key="1">
    <source>
        <dbReference type="ARBA" id="ARBA00022884"/>
    </source>
</evidence>
<keyword evidence="1 2" id="KW-0694">RNA-binding</keyword>
<dbReference type="PROSITE" id="PS50102">
    <property type="entry name" value="RRM"/>
    <property type="match status" value="1"/>
</dbReference>
<name>A0A812WDX8_SYMPI</name>
<evidence type="ECO:0000313" key="5">
    <source>
        <dbReference type="Proteomes" id="UP000649617"/>
    </source>
</evidence>
<dbReference type="InterPro" id="IPR012677">
    <property type="entry name" value="Nucleotide-bd_a/b_plait_sf"/>
</dbReference>
<evidence type="ECO:0000313" key="4">
    <source>
        <dbReference type="EMBL" id="CAE7677585.1"/>
    </source>
</evidence>
<reference evidence="4" key="1">
    <citation type="submission" date="2021-02" db="EMBL/GenBank/DDBJ databases">
        <authorList>
            <person name="Dougan E. K."/>
            <person name="Rhodes N."/>
            <person name="Thang M."/>
            <person name="Chan C."/>
        </authorList>
    </citation>
    <scope>NUCLEOTIDE SEQUENCE</scope>
</reference>
<comment type="caution">
    <text evidence="4">The sequence shown here is derived from an EMBL/GenBank/DDBJ whole genome shotgun (WGS) entry which is preliminary data.</text>
</comment>
<dbReference type="GO" id="GO:0003723">
    <property type="term" value="F:RNA binding"/>
    <property type="evidence" value="ECO:0007669"/>
    <property type="project" value="UniProtKB-UniRule"/>
</dbReference>
<dbReference type="PANTHER" id="PTHR48027">
    <property type="entry name" value="HETEROGENEOUS NUCLEAR RIBONUCLEOPROTEIN 87F-RELATED"/>
    <property type="match status" value="1"/>
</dbReference>
<gene>
    <name evidence="4" type="primary">CP31B</name>
    <name evidence="4" type="ORF">SPIL2461_LOCUS18810</name>
</gene>
<dbReference type="EMBL" id="CAJNIZ010044083">
    <property type="protein sequence ID" value="CAE7677585.1"/>
    <property type="molecule type" value="Genomic_DNA"/>
</dbReference>
<dbReference type="SMART" id="SM00360">
    <property type="entry name" value="RRM"/>
    <property type="match status" value="1"/>
</dbReference>
<evidence type="ECO:0000256" key="2">
    <source>
        <dbReference type="PROSITE-ProRule" id="PRU00176"/>
    </source>
</evidence>
<dbReference type="SUPFAM" id="SSF54928">
    <property type="entry name" value="RNA-binding domain, RBD"/>
    <property type="match status" value="2"/>
</dbReference>
<dbReference type="Proteomes" id="UP000649617">
    <property type="component" value="Unassembled WGS sequence"/>
</dbReference>
<dbReference type="InterPro" id="IPR052462">
    <property type="entry name" value="SLIRP/GR-RBP-like"/>
</dbReference>
<sequence>VVYCNVFQDHETGESKCSAKLELASADLVDKALRELEGVQLEGGRLSLRRPGEARQPLAPDGRTIFLGGLSWDVDSDALKAFASRVGEVTYAAVFTNKDTGKSKGSGKVQFANTELASKAVEELSGQELMGREVHVRMMEAQPKKSS</sequence>